<feature type="disulfide bond" evidence="5">
    <location>
        <begin position="324"/>
        <end position="351"/>
    </location>
</feature>
<organism evidence="7 8">
    <name type="scientific">Holothuria leucospilota</name>
    <name type="common">Black long sea cucumber</name>
    <name type="synonym">Mertensiothuria leucospilota</name>
    <dbReference type="NCBI Taxonomy" id="206669"/>
    <lineage>
        <taxon>Eukaryota</taxon>
        <taxon>Metazoa</taxon>
        <taxon>Echinodermata</taxon>
        <taxon>Eleutherozoa</taxon>
        <taxon>Echinozoa</taxon>
        <taxon>Holothuroidea</taxon>
        <taxon>Aspidochirotacea</taxon>
        <taxon>Aspidochirotida</taxon>
        <taxon>Holothuriidae</taxon>
        <taxon>Holothuria</taxon>
    </lineage>
</organism>
<feature type="domain" description="Sushi" evidence="6">
    <location>
        <begin position="110"/>
        <end position="170"/>
    </location>
</feature>
<gene>
    <name evidence="7" type="ORF">HOLleu_31435</name>
</gene>
<feature type="domain" description="Sushi" evidence="6">
    <location>
        <begin position="293"/>
        <end position="353"/>
    </location>
</feature>
<evidence type="ECO:0000256" key="1">
    <source>
        <dbReference type="ARBA" id="ARBA00004328"/>
    </source>
</evidence>
<dbReference type="PANTHER" id="PTHR45785">
    <property type="entry name" value="COMPLEMENT FACTOR H-RELATED"/>
    <property type="match status" value="1"/>
</dbReference>
<feature type="disulfide bond" evidence="5">
    <location>
        <begin position="51"/>
        <end position="94"/>
    </location>
</feature>
<dbReference type="InterPro" id="IPR051503">
    <property type="entry name" value="ComplSys_Reg/VirEntry_Med"/>
</dbReference>
<dbReference type="AlphaFoldDB" id="A0A9Q0YU76"/>
<protein>
    <submittedName>
        <fullName evidence="7">Sushi, von Willebrand factor type A, EGF and pentraxin domain-containing protein 1</fullName>
    </submittedName>
</protein>
<dbReference type="SMART" id="SM00032">
    <property type="entry name" value="CCP"/>
    <property type="match status" value="11"/>
</dbReference>
<feature type="disulfide bond" evidence="5">
    <location>
        <begin position="707"/>
        <end position="734"/>
    </location>
</feature>
<feature type="domain" description="Sushi" evidence="6">
    <location>
        <begin position="232"/>
        <end position="292"/>
    </location>
</feature>
<feature type="disulfide bond" evidence="5">
    <location>
        <begin position="507"/>
        <end position="534"/>
    </location>
</feature>
<comment type="caution">
    <text evidence="7">The sequence shown here is derived from an EMBL/GenBank/DDBJ whole genome shotgun (WGS) entry which is preliminary data.</text>
</comment>
<dbReference type="CDD" id="cd00033">
    <property type="entry name" value="CCP"/>
    <property type="match status" value="3"/>
</dbReference>
<evidence type="ECO:0000313" key="7">
    <source>
        <dbReference type="EMBL" id="KAJ8026566.1"/>
    </source>
</evidence>
<evidence type="ECO:0000256" key="5">
    <source>
        <dbReference type="PROSITE-ProRule" id="PRU00302"/>
    </source>
</evidence>
<keyword evidence="2 5" id="KW-0768">Sushi</keyword>
<keyword evidence="3" id="KW-0732">Signal</keyword>
<feature type="domain" description="Sushi" evidence="6">
    <location>
        <begin position="476"/>
        <end position="536"/>
    </location>
</feature>
<feature type="domain" description="Sushi" evidence="6">
    <location>
        <begin position="1"/>
        <end position="48"/>
    </location>
</feature>
<dbReference type="InterPro" id="IPR000436">
    <property type="entry name" value="Sushi_SCR_CCP_dom"/>
</dbReference>
<feature type="disulfide bond" evidence="5">
    <location>
        <begin position="173"/>
        <end position="216"/>
    </location>
</feature>
<feature type="disulfide bond" evidence="5">
    <location>
        <begin position="80"/>
        <end position="107"/>
    </location>
</feature>
<feature type="domain" description="Sushi" evidence="6">
    <location>
        <begin position="354"/>
        <end position="414"/>
    </location>
</feature>
<feature type="disulfide bond" evidence="5">
    <location>
        <begin position="356"/>
        <end position="399"/>
    </location>
</feature>
<feature type="disulfide bond" evidence="5">
    <location>
        <begin position="202"/>
        <end position="229"/>
    </location>
</feature>
<comment type="subcellular location">
    <subcellularLocation>
        <location evidence="1">Virion</location>
    </subcellularLocation>
</comment>
<feature type="disulfide bond" evidence="5">
    <location>
        <begin position="234"/>
        <end position="277"/>
    </location>
</feature>
<keyword evidence="8" id="KW-1185">Reference proteome</keyword>
<feature type="disulfide bond" evidence="5">
    <location>
        <begin position="539"/>
        <end position="582"/>
    </location>
</feature>
<dbReference type="Gene3D" id="2.10.70.10">
    <property type="entry name" value="Complement Module, domain 1"/>
    <property type="match status" value="11"/>
</dbReference>
<dbReference type="EMBL" id="JAIZAY010000016">
    <property type="protein sequence ID" value="KAJ8026566.1"/>
    <property type="molecule type" value="Genomic_DNA"/>
</dbReference>
<dbReference type="InterPro" id="IPR035976">
    <property type="entry name" value="Sushi/SCR/CCP_sf"/>
</dbReference>
<dbReference type="PROSITE" id="PS50923">
    <property type="entry name" value="SUSHI"/>
    <property type="match status" value="11"/>
</dbReference>
<accession>A0A9Q0YU76</accession>
<feature type="disulfide bond" evidence="5">
    <location>
        <begin position="263"/>
        <end position="290"/>
    </location>
</feature>
<keyword evidence="4 5" id="KW-1015">Disulfide bond</keyword>
<feature type="domain" description="Sushi" evidence="6">
    <location>
        <begin position="49"/>
        <end position="109"/>
    </location>
</feature>
<feature type="domain" description="Sushi" evidence="6">
    <location>
        <begin position="537"/>
        <end position="597"/>
    </location>
</feature>
<dbReference type="Proteomes" id="UP001152320">
    <property type="component" value="Chromosome 16"/>
</dbReference>
<feature type="disulfide bond" evidence="5">
    <location>
        <begin position="19"/>
        <end position="46"/>
    </location>
</feature>
<feature type="domain" description="Sushi" evidence="6">
    <location>
        <begin position="171"/>
        <end position="231"/>
    </location>
</feature>
<feature type="disulfide bond" evidence="5">
    <location>
        <begin position="385"/>
        <end position="412"/>
    </location>
</feature>
<comment type="caution">
    <text evidence="5">Lacks conserved residue(s) required for the propagation of feature annotation.</text>
</comment>
<feature type="disulfide bond" evidence="5">
    <location>
        <begin position="417"/>
        <end position="460"/>
    </location>
</feature>
<reference evidence="7" key="1">
    <citation type="submission" date="2021-10" db="EMBL/GenBank/DDBJ databases">
        <title>Tropical sea cucumber genome reveals ecological adaptation and Cuvierian tubules defense mechanism.</title>
        <authorList>
            <person name="Chen T."/>
        </authorList>
    </citation>
    <scope>NUCLEOTIDE SEQUENCE</scope>
    <source>
        <strain evidence="7">Nanhai2018</strain>
        <tissue evidence="7">Muscle</tissue>
    </source>
</reference>
<proteinExistence type="predicted"/>
<name>A0A9Q0YU76_HOLLE</name>
<feature type="disulfide bond" evidence="5">
    <location>
        <begin position="112"/>
        <end position="155"/>
    </location>
</feature>
<feature type="disulfide bond" evidence="5">
    <location>
        <begin position="295"/>
        <end position="338"/>
    </location>
</feature>
<evidence type="ECO:0000256" key="4">
    <source>
        <dbReference type="ARBA" id="ARBA00023157"/>
    </source>
</evidence>
<feature type="disulfide bond" evidence="5">
    <location>
        <begin position="141"/>
        <end position="168"/>
    </location>
</feature>
<dbReference type="Pfam" id="PF00084">
    <property type="entry name" value="Sushi"/>
    <property type="match status" value="3"/>
</dbReference>
<feature type="domain" description="Sushi" evidence="6">
    <location>
        <begin position="415"/>
        <end position="475"/>
    </location>
</feature>
<dbReference type="PANTHER" id="PTHR45785:SF2">
    <property type="entry name" value="COMPLEMENT FACTOR H-RELATED"/>
    <property type="match status" value="1"/>
</dbReference>
<sequence length="739" mass="80068">MSDATGDVVENGTVVTYSCHDDYNLNGTDDVLCLYGDLIPPDLPQCIAKPCSLPSLDGTNLMSDATGDVVENGTVVTYSCHDDYNLNGTDDVLCLYGDLIPPDLPQCIAKPCSLPSLDGTNLMSDATGDVVENGTVVTYSCHDDYNLNGTDDVLCLYGDLIPPDLPQCIAKPCSLPSLDGTNLMSDATGDVVENGTVVTYSCHDDYNLNGTDDVLCLYGDLIPPDLPQCIAKPCSLPSLDGTNLMSDATGDVVENGTVVTYSCHDDYNLNGTDDVLCLYGDLIPPDLPQCIAKPCFLPPLDGTNLMSDATGDVVENGTVVTYSCHDDYNLNGTDDVLCLYGGLIPPELPQCIAASCLQQTFVDDHVMIQPNQTVYESGTKVRYYCPGALTLLGDEYSTCSYGSWNISTEPTCQASFCDTPNPDDTIVKITPNSTEYQHDETVTYSCPSGYDLKGNSTALCQFGVWEIEYDPTCEPSSCGNPSPNDTRVVLLPNRIEYQHNETVEFSCPSGYDLIGNTGALCQYSVWDIVYDPTCEPASCLQQTFVDEHVMIQPNQTVYESGTKVRYYCPEAFSLLGDEYSTCSYGNWTILTEPSCQACDGATQCPLFQSRLDPNVSCTASTYGETNPPCFGHWSSLASCQCDDPNQRLSQSGRTYWCGSGSTWDEDLYNLKCLEPCSISPDLNIIAQDSHGVESDTFMDSEGVYLSCPEGYLPDGTASMTCKDGNWDPPLSFQCYEVAQ</sequence>
<evidence type="ECO:0000313" key="8">
    <source>
        <dbReference type="Proteomes" id="UP001152320"/>
    </source>
</evidence>
<feature type="disulfide bond" evidence="5">
    <location>
        <begin position="446"/>
        <end position="473"/>
    </location>
</feature>
<dbReference type="OrthoDB" id="6127264at2759"/>
<evidence type="ECO:0000259" key="6">
    <source>
        <dbReference type="PROSITE" id="PS50923"/>
    </source>
</evidence>
<dbReference type="SUPFAM" id="SSF57535">
    <property type="entry name" value="Complement control module/SCR domain"/>
    <property type="match status" value="11"/>
</dbReference>
<feature type="disulfide bond" evidence="5">
    <location>
        <begin position="478"/>
        <end position="521"/>
    </location>
</feature>
<feature type="domain" description="Sushi" evidence="6">
    <location>
        <begin position="674"/>
        <end position="736"/>
    </location>
</feature>
<feature type="disulfide bond" evidence="5">
    <location>
        <begin position="568"/>
        <end position="595"/>
    </location>
</feature>
<evidence type="ECO:0000256" key="2">
    <source>
        <dbReference type="ARBA" id="ARBA00022659"/>
    </source>
</evidence>
<evidence type="ECO:0000256" key="3">
    <source>
        <dbReference type="ARBA" id="ARBA00022729"/>
    </source>
</evidence>